<dbReference type="RefSeq" id="WP_025803810.1">
    <property type="nucleotide sequence ID" value="NZ_CP053842.1"/>
</dbReference>
<feature type="transmembrane region" description="Helical" evidence="1">
    <location>
        <begin position="155"/>
        <end position="178"/>
    </location>
</feature>
<feature type="transmembrane region" description="Helical" evidence="1">
    <location>
        <begin position="99"/>
        <end position="119"/>
    </location>
</feature>
<keyword evidence="1" id="KW-1133">Transmembrane helix</keyword>
<evidence type="ECO:0000313" key="2">
    <source>
        <dbReference type="EMBL" id="QOQ86825.1"/>
    </source>
</evidence>
<dbReference type="GO" id="GO:0005886">
    <property type="term" value="C:plasma membrane"/>
    <property type="evidence" value="ECO:0007669"/>
    <property type="project" value="TreeGrafter"/>
</dbReference>
<dbReference type="OrthoDB" id="193343at2"/>
<reference evidence="2 3" key="1">
    <citation type="submission" date="2020-10" db="EMBL/GenBank/DDBJ databases">
        <title>Campylobacter and Helicobacter PacBio genomes.</title>
        <authorList>
            <person name="Lane C."/>
        </authorList>
    </citation>
    <scope>NUCLEOTIDE SEQUENCE [LARGE SCALE GENOMIC DNA]</scope>
    <source>
        <strain evidence="2 3">2016D-0077</strain>
    </source>
</reference>
<evidence type="ECO:0000256" key="1">
    <source>
        <dbReference type="SAM" id="Phobius"/>
    </source>
</evidence>
<keyword evidence="1" id="KW-0472">Membrane</keyword>
<feature type="transmembrane region" description="Helical" evidence="1">
    <location>
        <begin position="131"/>
        <end position="149"/>
    </location>
</feature>
<dbReference type="EMBL" id="CP063078">
    <property type="protein sequence ID" value="QOQ86825.1"/>
    <property type="molecule type" value="Genomic_DNA"/>
</dbReference>
<dbReference type="PANTHER" id="PTHR34989:SF1">
    <property type="entry name" value="PROTEIN HDED"/>
    <property type="match status" value="1"/>
</dbReference>
<proteinExistence type="predicted"/>
<dbReference type="Proteomes" id="UP000594749">
    <property type="component" value="Chromosome"/>
</dbReference>
<sequence>MEVLEKNLALAMSKNWWVVLIHGIVGILFGLMLFTMPLMSILVLVYMFAFMLIFDGGISAYIGVKLKDKTSEWWVVVFGGIIGIILGIISMLYPNITAVALLMMVAIWTIIAGITKILIAIKLRKEINGEIFIILSGVLSVLVGLFLIVRPLSGMVALAWVAGFFATFYGVLLVIASLKLKKYNQ</sequence>
<feature type="transmembrane region" description="Helical" evidence="1">
    <location>
        <begin position="16"/>
        <end position="35"/>
    </location>
</feature>
<dbReference type="Pfam" id="PF03729">
    <property type="entry name" value="DUF308"/>
    <property type="match status" value="1"/>
</dbReference>
<feature type="transmembrane region" description="Helical" evidence="1">
    <location>
        <begin position="41"/>
        <end position="61"/>
    </location>
</feature>
<evidence type="ECO:0000313" key="3">
    <source>
        <dbReference type="Proteomes" id="UP000594749"/>
    </source>
</evidence>
<dbReference type="InterPro" id="IPR005325">
    <property type="entry name" value="DUF308_memb"/>
</dbReference>
<gene>
    <name evidence="2" type="ORF">IMC76_06305</name>
</gene>
<name>A0A7M1LH49_9BACT</name>
<keyword evidence="1" id="KW-0812">Transmembrane</keyword>
<keyword evidence="3" id="KW-1185">Reference proteome</keyword>
<protein>
    <submittedName>
        <fullName evidence="2">DUF308 domain-containing protein</fullName>
    </submittedName>
</protein>
<dbReference type="PANTHER" id="PTHR34989">
    <property type="entry name" value="PROTEIN HDED"/>
    <property type="match status" value="1"/>
</dbReference>
<feature type="transmembrane region" description="Helical" evidence="1">
    <location>
        <begin position="73"/>
        <end position="93"/>
    </location>
</feature>
<dbReference type="InterPro" id="IPR052712">
    <property type="entry name" value="Acid_resist_chaperone_HdeD"/>
</dbReference>
<organism evidence="2 3">
    <name type="scientific">Campylobacter corcagiensis</name>
    <dbReference type="NCBI Taxonomy" id="1448857"/>
    <lineage>
        <taxon>Bacteria</taxon>
        <taxon>Pseudomonadati</taxon>
        <taxon>Campylobacterota</taxon>
        <taxon>Epsilonproteobacteria</taxon>
        <taxon>Campylobacterales</taxon>
        <taxon>Campylobacteraceae</taxon>
        <taxon>Campylobacter</taxon>
    </lineage>
</organism>
<dbReference type="AlphaFoldDB" id="A0A7M1LH49"/>
<accession>A0A7M1LH49</accession>